<keyword evidence="2" id="KW-1133">Transmembrane helix</keyword>
<dbReference type="EMBL" id="HE613568">
    <property type="protein sequence ID" value="CCE89202.1"/>
    <property type="molecule type" value="Genomic_DNA"/>
</dbReference>
<dbReference type="RefSeq" id="YP_007374911.1">
    <property type="nucleotide sequence ID" value="NC_020148.1"/>
</dbReference>
<dbReference type="AlphaFoldDB" id="L8B967"/>
<sequence length="58" mass="6198">MSAKAKAKAKAKPPAPSPPASLPSRLKKHFNFNNKATLKVGLEIIIFVAIGISSVKKR</sequence>
<feature type="region of interest" description="Disordered" evidence="1">
    <location>
        <begin position="1"/>
        <end position="26"/>
    </location>
</feature>
<protein>
    <submittedName>
        <fullName evidence="3">Uncharacterized protein</fullName>
    </submittedName>
</protein>
<feature type="transmembrane region" description="Helical" evidence="2">
    <location>
        <begin position="36"/>
        <end position="55"/>
    </location>
</feature>
<organism evidence="3">
    <name type="scientific">Phlebia radiata</name>
    <name type="common">White-rot fungus</name>
    <dbReference type="NCBI Taxonomy" id="5308"/>
    <lineage>
        <taxon>Eukaryota</taxon>
        <taxon>Fungi</taxon>
        <taxon>Dikarya</taxon>
        <taxon>Basidiomycota</taxon>
        <taxon>Agaricomycotina</taxon>
        <taxon>Agaricomycetes</taxon>
        <taxon>Polyporales</taxon>
        <taxon>Meruliaceae</taxon>
        <taxon>Phlebia</taxon>
    </lineage>
</organism>
<keyword evidence="2" id="KW-0812">Transmembrane</keyword>
<geneLocation type="mitochondrion" evidence="3"/>
<name>L8B967_PHLRA</name>
<proteinExistence type="predicted"/>
<gene>
    <name evidence="3" type="ORF">PRA_mt0098</name>
</gene>
<evidence type="ECO:0000256" key="1">
    <source>
        <dbReference type="SAM" id="MobiDB-lite"/>
    </source>
</evidence>
<feature type="compositionally biased region" description="Basic residues" evidence="1">
    <location>
        <begin position="1"/>
        <end position="11"/>
    </location>
</feature>
<keyword evidence="3" id="KW-0496">Mitochondrion</keyword>
<evidence type="ECO:0000256" key="2">
    <source>
        <dbReference type="SAM" id="Phobius"/>
    </source>
</evidence>
<reference evidence="3" key="1">
    <citation type="journal article" date="2014" name="PLoS ONE">
        <title>Mitochondrial Genome of Phlebia radiata Is the Second Largest (156 kbp) among Fungi and Features Signs of Genome Flexibility and Recent Recombination Events.</title>
        <authorList>
            <person name="Salavirta H."/>
            <person name="Oksanen I."/>
            <person name="Kuuskeri J."/>
            <person name="Makela M."/>
            <person name="Laine P."/>
            <person name="Paulin L."/>
            <person name="Lundell T."/>
        </authorList>
    </citation>
    <scope>NUCLEOTIDE SEQUENCE</scope>
    <source>
        <strain evidence="3">79</strain>
    </source>
</reference>
<evidence type="ECO:0000313" key="3">
    <source>
        <dbReference type="EMBL" id="CCE89202.1"/>
    </source>
</evidence>
<accession>L8B967</accession>
<keyword evidence="2" id="KW-0472">Membrane</keyword>
<dbReference type="GeneID" id="14469539"/>